<sequence>MNPERKSPVNFINQVLMNIVSQGRWTAIAVVCLAALGCACWCM</sequence>
<gene>
    <name evidence="2" type="ORF">I553_3548</name>
    <name evidence="3" type="ORF">I553_3862</name>
</gene>
<protein>
    <submittedName>
        <fullName evidence="3">Uncharacterized protein</fullName>
    </submittedName>
</protein>
<evidence type="ECO:0000313" key="2">
    <source>
        <dbReference type="EMBL" id="EUA32549.1"/>
    </source>
</evidence>
<reference evidence="3" key="1">
    <citation type="submission" date="2014-01" db="EMBL/GenBank/DDBJ databases">
        <authorList>
            <person name="Brown-Elliot B."/>
            <person name="Wallace R."/>
            <person name="Lenaerts A."/>
            <person name="Ordway D."/>
            <person name="DeGroote M.A."/>
            <person name="Parker T."/>
            <person name="Sizemore C."/>
            <person name="Tallon L.J."/>
            <person name="Sadzewicz L.K."/>
            <person name="Sengamalay N."/>
            <person name="Fraser C.M."/>
            <person name="Hine E."/>
            <person name="Shefchek K.A."/>
            <person name="Das S.P."/>
            <person name="Tettelin H."/>
        </authorList>
    </citation>
    <scope>NUCLEOTIDE SEQUENCE [LARGE SCALE GENOMIC DNA]</scope>
    <source>
        <strain evidence="3">4042</strain>
    </source>
</reference>
<accession>X8APK7</accession>
<organism evidence="3">
    <name type="scientific">Mycobacterium xenopi 4042</name>
    <dbReference type="NCBI Taxonomy" id="1299334"/>
    <lineage>
        <taxon>Bacteria</taxon>
        <taxon>Bacillati</taxon>
        <taxon>Actinomycetota</taxon>
        <taxon>Actinomycetes</taxon>
        <taxon>Mycobacteriales</taxon>
        <taxon>Mycobacteriaceae</taxon>
        <taxon>Mycobacterium</taxon>
    </lineage>
</organism>
<name>X8APK7_MYCXE</name>
<dbReference type="AlphaFoldDB" id="X8APK7"/>
<evidence type="ECO:0000313" key="3">
    <source>
        <dbReference type="EMBL" id="EUA33081.1"/>
    </source>
</evidence>
<dbReference type="EMBL" id="JAOB01000048">
    <property type="protein sequence ID" value="EUA33081.1"/>
    <property type="molecule type" value="Genomic_DNA"/>
</dbReference>
<feature type="transmembrane region" description="Helical" evidence="1">
    <location>
        <begin position="25"/>
        <end position="42"/>
    </location>
</feature>
<proteinExistence type="predicted"/>
<comment type="caution">
    <text evidence="3">The sequence shown here is derived from an EMBL/GenBank/DDBJ whole genome shotgun (WGS) entry which is preliminary data.</text>
</comment>
<evidence type="ECO:0000256" key="1">
    <source>
        <dbReference type="SAM" id="Phobius"/>
    </source>
</evidence>
<keyword evidence="1" id="KW-0472">Membrane</keyword>
<dbReference type="PATRIC" id="fig|1299334.3.peg.5349"/>
<keyword evidence="1" id="KW-0812">Transmembrane</keyword>
<keyword evidence="1" id="KW-1133">Transmembrane helix</keyword>
<dbReference type="EMBL" id="JAOB01000054">
    <property type="protein sequence ID" value="EUA32549.1"/>
    <property type="molecule type" value="Genomic_DNA"/>
</dbReference>